<evidence type="ECO:0000256" key="10">
    <source>
        <dbReference type="SAM" id="Phobius"/>
    </source>
</evidence>
<evidence type="ECO:0000256" key="4">
    <source>
        <dbReference type="ARBA" id="ARBA00022692"/>
    </source>
</evidence>
<evidence type="ECO:0000259" key="12">
    <source>
        <dbReference type="Pfam" id="PF18266"/>
    </source>
</evidence>
<dbReference type="GO" id="GO:0007220">
    <property type="term" value="P:Notch receptor processing"/>
    <property type="evidence" value="ECO:0007669"/>
    <property type="project" value="TreeGrafter"/>
</dbReference>
<organism evidence="13 14">
    <name type="scientific">Parastrongyloides trichosuri</name>
    <name type="common">Possum-specific nematode worm</name>
    <dbReference type="NCBI Taxonomy" id="131310"/>
    <lineage>
        <taxon>Eukaryota</taxon>
        <taxon>Metazoa</taxon>
        <taxon>Ecdysozoa</taxon>
        <taxon>Nematoda</taxon>
        <taxon>Chromadorea</taxon>
        <taxon>Rhabditida</taxon>
        <taxon>Tylenchina</taxon>
        <taxon>Panagrolaimomorpha</taxon>
        <taxon>Strongyloidoidea</taxon>
        <taxon>Strongyloididae</taxon>
        <taxon>Parastrongyloides</taxon>
    </lineage>
</organism>
<dbReference type="STRING" id="131310.A0A0N4Z9D2"/>
<name>A0A0N4Z9D2_PARTI</name>
<evidence type="ECO:0000256" key="9">
    <source>
        <dbReference type="ARBA" id="ARBA00023180"/>
    </source>
</evidence>
<keyword evidence="5 11" id="KW-0732">Signal</keyword>
<dbReference type="WBParaSite" id="PTRK_0000392200.1">
    <property type="protein sequence ID" value="PTRK_0000392200.1"/>
    <property type="gene ID" value="PTRK_0000392200"/>
</dbReference>
<feature type="signal peptide" evidence="11">
    <location>
        <begin position="1"/>
        <end position="22"/>
    </location>
</feature>
<keyword evidence="13" id="KW-1185">Reference proteome</keyword>
<feature type="domain" description="Nicastrin small lobe" evidence="12">
    <location>
        <begin position="34"/>
        <end position="206"/>
    </location>
</feature>
<keyword evidence="9" id="KW-0325">Glycoprotein</keyword>
<comment type="subcellular location">
    <subcellularLocation>
        <location evidence="1">Membrane</location>
        <topology evidence="1">Single-pass type I membrane protein</topology>
    </subcellularLocation>
</comment>
<dbReference type="Gene3D" id="3.40.630.10">
    <property type="entry name" value="Zn peptidases"/>
    <property type="match status" value="1"/>
</dbReference>
<dbReference type="InterPro" id="IPR041084">
    <property type="entry name" value="Ncstrn_small"/>
</dbReference>
<feature type="chain" id="PRO_5005891337" description="Nicastrin" evidence="11">
    <location>
        <begin position="23"/>
        <end position="709"/>
    </location>
</feature>
<feature type="transmembrane region" description="Helical" evidence="10">
    <location>
        <begin position="658"/>
        <end position="678"/>
    </location>
</feature>
<keyword evidence="7 10" id="KW-1133">Transmembrane helix</keyword>
<accession>A0A0N4Z9D2</accession>
<evidence type="ECO:0000256" key="6">
    <source>
        <dbReference type="ARBA" id="ARBA00022976"/>
    </source>
</evidence>
<evidence type="ECO:0000313" key="13">
    <source>
        <dbReference type="Proteomes" id="UP000038045"/>
    </source>
</evidence>
<reference evidence="14" key="1">
    <citation type="submission" date="2017-02" db="UniProtKB">
        <authorList>
            <consortium name="WormBaseParasite"/>
        </authorList>
    </citation>
    <scope>IDENTIFICATION</scope>
</reference>
<dbReference type="SUPFAM" id="SSF53187">
    <property type="entry name" value="Zn-dependent exopeptidases"/>
    <property type="match status" value="1"/>
</dbReference>
<evidence type="ECO:0000256" key="7">
    <source>
        <dbReference type="ARBA" id="ARBA00022989"/>
    </source>
</evidence>
<sequence length="709" mass="81635">MFLLKIILSFIILSTHLLKTDGRSNFLLTDTISPCFTILNGTNRVGCRSEEDGNNGILIFINEEKEIFDIEDIVSVRNVMDNKFIPVIDLKYVTKSFINKLISSSVINGVIFYTKDISSFPFSEDSECPNREYSYYENDIKDGCNWNSNSALLRDGFRFLDWNKPVFLISNQTEIDILAKAYQKFNFPYKNVRENGSPLALLNLKMAIENIKSSKICNLLSKSYFTKFWGYQAQDTCSNFENVNVFASIPFYDDNVKDVETFILSTRMDSFSSFYNTTFGDTSVLTSVITNIVVAEALGQKLEILEKHLKERKKQILFAFFHGESLGYIGSSRFIYDIKQKDLLPNKNIRKMELKDISMYVETNMILPYDENFYTNHMQKIFYDKNVLEKHSSKINTYADIYKKIMREEGFEVKNTGPSPKIPPSSYYSFLKEDSTTPGFVILPAEVSYYNTKVNTISDTTIRSNLILRDKTIQTLKAVSKALLGVVLKFSEASSLQTTIKINETYVSTLVDCFYYSQNKLCPYFDEVLRTDMYDYSTLFTHINPSIGVDDVSNIRIVIENILRREVSVHTPYAVTKNNCSEKDIEKNDPYSYSWQFSHEIGNYHCFKTSVFTTRAISPAFDVEGYDFTSSQYSTWVESSWKVPTIELYLEYGKIYDLFLAFSSIIIFSVSLSISYLMSKLLLKKNQENISNEAVSTTTNQAITRRVNL</sequence>
<keyword evidence="4 10" id="KW-0812">Transmembrane</keyword>
<evidence type="ECO:0000256" key="1">
    <source>
        <dbReference type="ARBA" id="ARBA00004479"/>
    </source>
</evidence>
<dbReference type="AlphaFoldDB" id="A0A0N4Z9D2"/>
<dbReference type="Proteomes" id="UP000038045">
    <property type="component" value="Unplaced"/>
</dbReference>
<dbReference type="PANTHER" id="PTHR21092">
    <property type="entry name" value="NICASTRIN"/>
    <property type="match status" value="1"/>
</dbReference>
<evidence type="ECO:0000256" key="11">
    <source>
        <dbReference type="SAM" id="SignalP"/>
    </source>
</evidence>
<evidence type="ECO:0000256" key="5">
    <source>
        <dbReference type="ARBA" id="ARBA00022729"/>
    </source>
</evidence>
<protein>
    <recommendedName>
        <fullName evidence="3">Nicastrin</fullName>
    </recommendedName>
</protein>
<evidence type="ECO:0000256" key="2">
    <source>
        <dbReference type="ARBA" id="ARBA00007717"/>
    </source>
</evidence>
<evidence type="ECO:0000256" key="3">
    <source>
        <dbReference type="ARBA" id="ARBA00015303"/>
    </source>
</evidence>
<keyword evidence="8 10" id="KW-0472">Membrane</keyword>
<dbReference type="InterPro" id="IPR008710">
    <property type="entry name" value="Nicastrin"/>
</dbReference>
<dbReference type="GO" id="GO:0005886">
    <property type="term" value="C:plasma membrane"/>
    <property type="evidence" value="ECO:0007669"/>
    <property type="project" value="TreeGrafter"/>
</dbReference>
<dbReference type="Pfam" id="PF18266">
    <property type="entry name" value="Ncstrn_small"/>
    <property type="match status" value="1"/>
</dbReference>
<dbReference type="PANTHER" id="PTHR21092:SF0">
    <property type="entry name" value="NICASTRIN"/>
    <property type="match status" value="1"/>
</dbReference>
<dbReference type="Pfam" id="PF05450">
    <property type="entry name" value="Nicastrin"/>
    <property type="match status" value="1"/>
</dbReference>
<proteinExistence type="inferred from homology"/>
<comment type="similarity">
    <text evidence="2">Belongs to the nicastrin family.</text>
</comment>
<dbReference type="GO" id="GO:0016485">
    <property type="term" value="P:protein processing"/>
    <property type="evidence" value="ECO:0007669"/>
    <property type="project" value="InterPro"/>
</dbReference>
<evidence type="ECO:0000313" key="14">
    <source>
        <dbReference type="WBParaSite" id="PTRK_0000392200.1"/>
    </source>
</evidence>
<dbReference type="GO" id="GO:0007219">
    <property type="term" value="P:Notch signaling pathway"/>
    <property type="evidence" value="ECO:0007669"/>
    <property type="project" value="UniProtKB-KW"/>
</dbReference>
<evidence type="ECO:0000256" key="8">
    <source>
        <dbReference type="ARBA" id="ARBA00023136"/>
    </source>
</evidence>
<keyword evidence="6" id="KW-0914">Notch signaling pathway</keyword>